<dbReference type="InterPro" id="IPR006129">
    <property type="entry name" value="AdhesinB"/>
</dbReference>
<dbReference type="PANTHER" id="PTHR42953">
    <property type="entry name" value="HIGH-AFFINITY ZINC UPTAKE SYSTEM PROTEIN ZNUA-RELATED"/>
    <property type="match status" value="1"/>
</dbReference>
<evidence type="ECO:0000256" key="6">
    <source>
        <dbReference type="SAM" id="SignalP"/>
    </source>
</evidence>
<sequence length="332" mass="37666">MNTKLLLLIIGTLLIVTACGTSSDQNESTNEQASTTQVAVESVEEPLHIYTTVFALQDFIEKIGGPHVQVTNMIPVGVDAHTYEPTIREMIEVAESDAFVYSGSGMEGFVDSLKNSLRDEEIFMIEASQGVAFIEGDDDHALEHSHSHSHEEEHSHTHGDQDPHVWIDPIRSIQLAENIKNGLTELYPEEQEFFQNNFEQLQADLETLDAEFTEATSDTKRNQILVAHAGYTYWAERYDLKQVSITGFTPTNEPSQKQIQELMTFTKAHDIQHILFERNYSIQTAEMFKEEIGAEALYLYNLENLRDEEIAAGEDYFSLMRKNIETLKTVLN</sequence>
<keyword evidence="1 3" id="KW-0813">Transport</keyword>
<dbReference type="Pfam" id="PF01297">
    <property type="entry name" value="ZnuA"/>
    <property type="match status" value="1"/>
</dbReference>
<feature type="region of interest" description="Disordered" evidence="5">
    <location>
        <begin position="142"/>
        <end position="163"/>
    </location>
</feature>
<dbReference type="Proteomes" id="UP000315711">
    <property type="component" value="Unassembled WGS sequence"/>
</dbReference>
<feature type="chain" id="PRO_5038818786" evidence="6">
    <location>
        <begin position="19"/>
        <end position="332"/>
    </location>
</feature>
<dbReference type="AlphaFoldDB" id="A0A562QU84"/>
<comment type="caution">
    <text evidence="7">The sequence shown here is derived from an EMBL/GenBank/DDBJ whole genome shotgun (WGS) entry which is preliminary data.</text>
</comment>
<feature type="coiled-coil region" evidence="4">
    <location>
        <begin position="191"/>
        <end position="218"/>
    </location>
</feature>
<keyword evidence="4" id="KW-0175">Coiled coil</keyword>
<organism evidence="7 8">
    <name type="scientific">Halalkalibacter nanhaiisediminis</name>
    <dbReference type="NCBI Taxonomy" id="688079"/>
    <lineage>
        <taxon>Bacteria</taxon>
        <taxon>Bacillati</taxon>
        <taxon>Bacillota</taxon>
        <taxon>Bacilli</taxon>
        <taxon>Bacillales</taxon>
        <taxon>Bacillaceae</taxon>
        <taxon>Halalkalibacter</taxon>
    </lineage>
</organism>
<accession>A0A562QU84</accession>
<feature type="signal peptide" evidence="6">
    <location>
        <begin position="1"/>
        <end position="18"/>
    </location>
</feature>
<dbReference type="OrthoDB" id="9810636at2"/>
<evidence type="ECO:0000256" key="3">
    <source>
        <dbReference type="RuleBase" id="RU003512"/>
    </source>
</evidence>
<dbReference type="PANTHER" id="PTHR42953:SF8">
    <property type="entry name" value="ZINT DOMAIN-CONTAINING PROTEIN"/>
    <property type="match status" value="1"/>
</dbReference>
<dbReference type="EMBL" id="VLKZ01000001">
    <property type="protein sequence ID" value="TWI59686.1"/>
    <property type="molecule type" value="Genomic_DNA"/>
</dbReference>
<dbReference type="InterPro" id="IPR006127">
    <property type="entry name" value="ZnuA-like"/>
</dbReference>
<evidence type="ECO:0000256" key="4">
    <source>
        <dbReference type="SAM" id="Coils"/>
    </source>
</evidence>
<dbReference type="InterPro" id="IPR050492">
    <property type="entry name" value="Bact_metal-bind_prot9"/>
</dbReference>
<evidence type="ECO:0000256" key="5">
    <source>
        <dbReference type="SAM" id="MobiDB-lite"/>
    </source>
</evidence>
<evidence type="ECO:0000256" key="1">
    <source>
        <dbReference type="ARBA" id="ARBA00022448"/>
    </source>
</evidence>
<dbReference type="GO" id="GO:0046872">
    <property type="term" value="F:metal ion binding"/>
    <property type="evidence" value="ECO:0007669"/>
    <property type="project" value="InterPro"/>
</dbReference>
<dbReference type="RefSeq" id="WP_144448525.1">
    <property type="nucleotide sequence ID" value="NZ_VLKZ01000001.1"/>
</dbReference>
<reference evidence="7 8" key="1">
    <citation type="journal article" date="2015" name="Stand. Genomic Sci.">
        <title>Genomic Encyclopedia of Bacterial and Archaeal Type Strains, Phase III: the genomes of soil and plant-associated and newly described type strains.</title>
        <authorList>
            <person name="Whitman W.B."/>
            <person name="Woyke T."/>
            <person name="Klenk H.P."/>
            <person name="Zhou Y."/>
            <person name="Lilburn T.G."/>
            <person name="Beck B.J."/>
            <person name="De Vos P."/>
            <person name="Vandamme P."/>
            <person name="Eisen J.A."/>
            <person name="Garrity G."/>
            <person name="Hugenholtz P."/>
            <person name="Kyrpides N.C."/>
        </authorList>
    </citation>
    <scope>NUCLEOTIDE SEQUENCE [LARGE SCALE GENOMIC DNA]</scope>
    <source>
        <strain evidence="7 8">CGMCC 1.10116</strain>
    </source>
</reference>
<gene>
    <name evidence="7" type="ORF">IQ10_00106</name>
</gene>
<comment type="similarity">
    <text evidence="3">Belongs to the bacterial solute-binding protein 9 family.</text>
</comment>
<dbReference type="GO" id="GO:0030001">
    <property type="term" value="P:metal ion transport"/>
    <property type="evidence" value="ECO:0007669"/>
    <property type="project" value="InterPro"/>
</dbReference>
<dbReference type="GO" id="GO:0007155">
    <property type="term" value="P:cell adhesion"/>
    <property type="evidence" value="ECO:0007669"/>
    <property type="project" value="InterPro"/>
</dbReference>
<keyword evidence="8" id="KW-1185">Reference proteome</keyword>
<dbReference type="PROSITE" id="PS51257">
    <property type="entry name" value="PROKAR_LIPOPROTEIN"/>
    <property type="match status" value="1"/>
</dbReference>
<dbReference type="Gene3D" id="3.40.50.1980">
    <property type="entry name" value="Nitrogenase molybdenum iron protein domain"/>
    <property type="match status" value="2"/>
</dbReference>
<protein>
    <submittedName>
        <fullName evidence="7">Zinc transport system substrate-binding protein</fullName>
    </submittedName>
</protein>
<name>A0A562QU84_9BACI</name>
<dbReference type="PRINTS" id="PR00691">
    <property type="entry name" value="ADHESINB"/>
</dbReference>
<evidence type="ECO:0000313" key="7">
    <source>
        <dbReference type="EMBL" id="TWI59686.1"/>
    </source>
</evidence>
<keyword evidence="2 6" id="KW-0732">Signal</keyword>
<dbReference type="PRINTS" id="PR00690">
    <property type="entry name" value="ADHESNFAMILY"/>
</dbReference>
<dbReference type="SUPFAM" id="SSF53807">
    <property type="entry name" value="Helical backbone' metal receptor"/>
    <property type="match status" value="1"/>
</dbReference>
<dbReference type="InterPro" id="IPR006128">
    <property type="entry name" value="Lipoprotein_PsaA-like"/>
</dbReference>
<proteinExistence type="inferred from homology"/>
<evidence type="ECO:0000313" key="8">
    <source>
        <dbReference type="Proteomes" id="UP000315711"/>
    </source>
</evidence>
<evidence type="ECO:0000256" key="2">
    <source>
        <dbReference type="ARBA" id="ARBA00022729"/>
    </source>
</evidence>